<feature type="region of interest" description="Disordered" evidence="1">
    <location>
        <begin position="1"/>
        <end position="28"/>
    </location>
</feature>
<organism evidence="2 3">
    <name type="scientific">Planococcus liqunii</name>
    <dbReference type="NCBI Taxonomy" id="3058394"/>
    <lineage>
        <taxon>Bacteria</taxon>
        <taxon>Bacillati</taxon>
        <taxon>Bacillota</taxon>
        <taxon>Bacilli</taxon>
        <taxon>Bacillales</taxon>
        <taxon>Caryophanaceae</taxon>
        <taxon>Planococcus</taxon>
    </lineage>
</organism>
<accession>A0ABT8MP17</accession>
<comment type="caution">
    <text evidence="2">The sequence shown here is derived from an EMBL/GenBank/DDBJ whole genome shotgun (WGS) entry which is preliminary data.</text>
</comment>
<feature type="compositionally biased region" description="Basic and acidic residues" evidence="1">
    <location>
        <begin position="1"/>
        <end position="10"/>
    </location>
</feature>
<gene>
    <name evidence="2" type="ORF">QWY15_04940</name>
</gene>
<dbReference type="RefSeq" id="WP_301725596.1">
    <property type="nucleotide sequence ID" value="NZ_JAUJWW010000001.1"/>
</dbReference>
<proteinExistence type="predicted"/>
<name>A0ABT8MP17_9BACL</name>
<evidence type="ECO:0000313" key="2">
    <source>
        <dbReference type="EMBL" id="MDN7226638.1"/>
    </source>
</evidence>
<evidence type="ECO:0000256" key="1">
    <source>
        <dbReference type="SAM" id="MobiDB-lite"/>
    </source>
</evidence>
<protein>
    <submittedName>
        <fullName evidence="2">Uncharacterized protein</fullName>
    </submittedName>
</protein>
<reference evidence="2 3" key="1">
    <citation type="submission" date="2023-06" db="EMBL/GenBank/DDBJ databases">
        <title>Novel species in genus Planococcus.</title>
        <authorList>
            <person name="Ning S."/>
        </authorList>
    </citation>
    <scope>NUCLEOTIDE SEQUENCE [LARGE SCALE GENOMIC DNA]</scope>
    <source>
        <strain evidence="2 3">N064</strain>
    </source>
</reference>
<keyword evidence="3" id="KW-1185">Reference proteome</keyword>
<dbReference type="Proteomes" id="UP001172054">
    <property type="component" value="Unassembled WGS sequence"/>
</dbReference>
<feature type="compositionally biased region" description="Basic residues" evidence="1">
    <location>
        <begin position="48"/>
        <end position="67"/>
    </location>
</feature>
<dbReference type="EMBL" id="JAUJWW010000001">
    <property type="protein sequence ID" value="MDN7226638.1"/>
    <property type="molecule type" value="Genomic_DNA"/>
</dbReference>
<sequence>MPSPKDRSDLEGLGAATGQKKSEGACLAPTSAGGLEEMALFAITERPKRPRGAGRRNWTKRKVKAPA</sequence>
<evidence type="ECO:0000313" key="3">
    <source>
        <dbReference type="Proteomes" id="UP001172054"/>
    </source>
</evidence>
<feature type="region of interest" description="Disordered" evidence="1">
    <location>
        <begin position="46"/>
        <end position="67"/>
    </location>
</feature>